<dbReference type="FunFam" id="1.10.510.10:FF:000624">
    <property type="entry name" value="Mitogen-activated protein kinase"/>
    <property type="match status" value="1"/>
</dbReference>
<dbReference type="SMART" id="SM00220">
    <property type="entry name" value="S_TKc"/>
    <property type="match status" value="1"/>
</dbReference>
<evidence type="ECO:0000256" key="5">
    <source>
        <dbReference type="ARBA" id="ARBA00022679"/>
    </source>
</evidence>
<comment type="caution">
    <text evidence="11">The sequence shown here is derived from an EMBL/GenBank/DDBJ whole genome shotgun (WGS) entry which is preliminary data.</text>
</comment>
<dbReference type="AlphaFoldDB" id="A0A437API4"/>
<keyword evidence="4" id="KW-0723">Serine/threonine-protein kinase</keyword>
<feature type="domain" description="Protein kinase" evidence="10">
    <location>
        <begin position="5"/>
        <end position="295"/>
    </location>
</feature>
<dbReference type="Gene3D" id="1.10.510.10">
    <property type="entry name" value="Transferase(Phosphotransferase) domain 1"/>
    <property type="match status" value="1"/>
</dbReference>
<evidence type="ECO:0000256" key="9">
    <source>
        <dbReference type="ARBA" id="ARBA00023242"/>
    </source>
</evidence>
<dbReference type="GO" id="GO:0008353">
    <property type="term" value="F:RNA polymerase II CTD heptapeptide repeat kinase activity"/>
    <property type="evidence" value="ECO:0007669"/>
    <property type="project" value="UniProtKB-EC"/>
</dbReference>
<dbReference type="OrthoDB" id="1732493at2759"/>
<evidence type="ECO:0000259" key="10">
    <source>
        <dbReference type="PROSITE" id="PS50011"/>
    </source>
</evidence>
<protein>
    <recommendedName>
        <fullName evidence="3">[RNA-polymerase]-subunit kinase</fullName>
        <ecNumber evidence="3">2.7.11.23</ecNumber>
    </recommendedName>
</protein>
<name>A0A437API4_9MICR</name>
<dbReference type="GO" id="GO:0005524">
    <property type="term" value="F:ATP binding"/>
    <property type="evidence" value="ECO:0007669"/>
    <property type="project" value="UniProtKB-KW"/>
</dbReference>
<comment type="similarity">
    <text evidence="2">Belongs to the protein kinase superfamily. CMGC Ser/Thr protein kinase family. CDC2/CDKX subfamily.</text>
</comment>
<dbReference type="PANTHER" id="PTHR24056">
    <property type="entry name" value="CELL DIVISION PROTEIN KINASE"/>
    <property type="match status" value="1"/>
</dbReference>
<evidence type="ECO:0000256" key="7">
    <source>
        <dbReference type="ARBA" id="ARBA00022777"/>
    </source>
</evidence>
<dbReference type="GO" id="GO:0045944">
    <property type="term" value="P:positive regulation of transcription by RNA polymerase II"/>
    <property type="evidence" value="ECO:0007669"/>
    <property type="project" value="TreeGrafter"/>
</dbReference>
<sequence length="313" mass="36284">MNFSYVKKKKIGEGAYSTIFLAEQYESEKESKIIEEPKGNFKQVVAIKQFKIIQGVKGIDINAVREIKALKMLKSPFILEMFDIFMHDFSLHMVLEYIPFTLENIIKSNKLIIYASDIKAWMIMILKGLNEIHSKFFIHRDLKPNNILFKGGILKLADFGLTRKMSNENMTTTVITRWYRPPELLLGCKNYNNTIDIWSLGCIMAELYLRVPFFAGESDISQLDLIFKALGTPEQSYFEKVTDSLPLKFKDYPESDLKQLFTAMSEDGMNLMLKMLSYDPSKRPSVLEILQDEYFKSKPYPKTKDELIKSVPL</sequence>
<dbReference type="EC" id="2.7.11.23" evidence="3"/>
<keyword evidence="7 11" id="KW-0418">Kinase</keyword>
<dbReference type="STRING" id="291195.A0A437API4"/>
<proteinExistence type="inferred from homology"/>
<dbReference type="GO" id="GO:0004693">
    <property type="term" value="F:cyclin-dependent protein serine/threonine kinase activity"/>
    <property type="evidence" value="ECO:0007669"/>
    <property type="project" value="TreeGrafter"/>
</dbReference>
<keyword evidence="6" id="KW-0547">Nucleotide-binding</keyword>
<keyword evidence="9" id="KW-0539">Nucleus</keyword>
<gene>
    <name evidence="11" type="ORF">TUBRATIS_005400</name>
</gene>
<accession>A0A437API4</accession>
<dbReference type="InterPro" id="IPR000719">
    <property type="entry name" value="Prot_kinase_dom"/>
</dbReference>
<dbReference type="SUPFAM" id="SSF56112">
    <property type="entry name" value="Protein kinase-like (PK-like)"/>
    <property type="match status" value="1"/>
</dbReference>
<organism evidence="11 12">
    <name type="scientific">Tubulinosema ratisbonensis</name>
    <dbReference type="NCBI Taxonomy" id="291195"/>
    <lineage>
        <taxon>Eukaryota</taxon>
        <taxon>Fungi</taxon>
        <taxon>Fungi incertae sedis</taxon>
        <taxon>Microsporidia</taxon>
        <taxon>Tubulinosematoidea</taxon>
        <taxon>Tubulinosematidae</taxon>
        <taxon>Tubulinosema</taxon>
    </lineage>
</organism>
<dbReference type="InterPro" id="IPR011009">
    <property type="entry name" value="Kinase-like_dom_sf"/>
</dbReference>
<keyword evidence="8" id="KW-0067">ATP-binding</keyword>
<evidence type="ECO:0000256" key="6">
    <source>
        <dbReference type="ARBA" id="ARBA00022741"/>
    </source>
</evidence>
<dbReference type="GO" id="GO:0005737">
    <property type="term" value="C:cytoplasm"/>
    <property type="evidence" value="ECO:0007669"/>
    <property type="project" value="TreeGrafter"/>
</dbReference>
<dbReference type="EMBL" id="RCSS01000118">
    <property type="protein sequence ID" value="RVD92933.1"/>
    <property type="molecule type" value="Genomic_DNA"/>
</dbReference>
<dbReference type="PANTHER" id="PTHR24056:SF0">
    <property type="entry name" value="CYCLIN-DEPENDENT KINASE 7"/>
    <property type="match status" value="1"/>
</dbReference>
<dbReference type="PROSITE" id="PS00108">
    <property type="entry name" value="PROTEIN_KINASE_ST"/>
    <property type="match status" value="1"/>
</dbReference>
<evidence type="ECO:0000256" key="8">
    <source>
        <dbReference type="ARBA" id="ARBA00022840"/>
    </source>
</evidence>
<evidence type="ECO:0000313" key="11">
    <source>
        <dbReference type="EMBL" id="RVD92933.1"/>
    </source>
</evidence>
<comment type="subcellular location">
    <subcellularLocation>
        <location evidence="1">Nucleus</location>
    </subcellularLocation>
</comment>
<dbReference type="GO" id="GO:0070985">
    <property type="term" value="C:transcription factor TFIIK complex"/>
    <property type="evidence" value="ECO:0007669"/>
    <property type="project" value="TreeGrafter"/>
</dbReference>
<dbReference type="InterPro" id="IPR050108">
    <property type="entry name" value="CDK"/>
</dbReference>
<keyword evidence="5" id="KW-0808">Transferase</keyword>
<dbReference type="InterPro" id="IPR008271">
    <property type="entry name" value="Ser/Thr_kinase_AS"/>
</dbReference>
<keyword evidence="12" id="KW-1185">Reference proteome</keyword>
<evidence type="ECO:0000256" key="2">
    <source>
        <dbReference type="ARBA" id="ARBA00006485"/>
    </source>
</evidence>
<dbReference type="VEuPathDB" id="MicrosporidiaDB:TUBRATIS_005400"/>
<reference evidence="11 12" key="1">
    <citation type="submission" date="2018-10" db="EMBL/GenBank/DDBJ databases">
        <title>Draft genome sequence of the microsporidian Tubulinosema ratisbonensis.</title>
        <authorList>
            <person name="Polonais V."/>
            <person name="Peyretaillade E."/>
            <person name="Niehus S."/>
            <person name="Wawrzyniak I."/>
            <person name="Franchet A."/>
            <person name="Gaspin C."/>
            <person name="Reichstadt M."/>
            <person name="Belser C."/>
            <person name="Labadie K."/>
            <person name="Delbac F."/>
            <person name="Ferrandon D."/>
        </authorList>
    </citation>
    <scope>NUCLEOTIDE SEQUENCE [LARGE SCALE GENOMIC DNA]</scope>
    <source>
        <strain evidence="11 12">Franzen</strain>
    </source>
</reference>
<evidence type="ECO:0000313" key="12">
    <source>
        <dbReference type="Proteomes" id="UP000282876"/>
    </source>
</evidence>
<evidence type="ECO:0000256" key="4">
    <source>
        <dbReference type="ARBA" id="ARBA00022527"/>
    </source>
</evidence>
<dbReference type="Proteomes" id="UP000282876">
    <property type="component" value="Unassembled WGS sequence"/>
</dbReference>
<dbReference type="PROSITE" id="PS50011">
    <property type="entry name" value="PROTEIN_KINASE_DOM"/>
    <property type="match status" value="1"/>
</dbReference>
<dbReference type="Gene3D" id="3.30.200.20">
    <property type="entry name" value="Phosphorylase Kinase, domain 1"/>
    <property type="match status" value="1"/>
</dbReference>
<evidence type="ECO:0000256" key="1">
    <source>
        <dbReference type="ARBA" id="ARBA00004123"/>
    </source>
</evidence>
<dbReference type="Pfam" id="PF00069">
    <property type="entry name" value="Pkinase"/>
    <property type="match status" value="1"/>
</dbReference>
<evidence type="ECO:0000256" key="3">
    <source>
        <dbReference type="ARBA" id="ARBA00012409"/>
    </source>
</evidence>